<dbReference type="OrthoDB" id="10565120at2759"/>
<feature type="compositionally biased region" description="Polar residues" evidence="1">
    <location>
        <begin position="259"/>
        <end position="275"/>
    </location>
</feature>
<feature type="region of interest" description="Disordered" evidence="1">
    <location>
        <begin position="1"/>
        <end position="74"/>
    </location>
</feature>
<sequence length="548" mass="59921">MFANSEMNNSNNRTGGVNSNNNNNTNQRFGTSSFNSINSSSGNRSTSSNWQANQTTPTNNRNYSTTNQQNNSSTEGLFTSVFTQTANIGTIDPSGDENQLNRQFVQSANLIAQFYTSSLLAYRKSYQQGVKKSFRRLSSLLLQYSNQQQTQNAQIPINLVLTMMNQVLQEELAANTTNTTNNNTNNANNNNSNNSNNHATTTMNSEPMSSSIMNNGENSPPNRASTTSPMSSLSVHNSISSNGNSPQQTNKNDDAMPSSPINNVTMLNSDSPLTSNNNNNNNCTIATMSNESQQSIESSNLSSSNSLLNNNINTSQGIAPLMNNNNNTTISNQQQQVPPNPFAFPFQFNPLSNLPNTTISGPFDFSSLPTDYSFANALLSGSVTTQQLSYPNHPHSYNSTNSTTRSSNHHHHQHSQHHKGSCTSHQRSSFYNGSFSQNSLKRDFHMLNVPNNCDEDEDDEAPRFLFRSINTTMNGTSSSNTIHNNISTNANSATSFGANMINGNNSFPSENTSLSPSLFSDHIPSSGQNTGDFSELSPLTQIFKKNRI</sequence>
<keyword evidence="3" id="KW-1185">Reference proteome</keyword>
<dbReference type="OMA" id="MFANSEM"/>
<reference evidence="2 3" key="1">
    <citation type="journal article" date="2010" name="Cell">
        <title>The genome of Naegleria gruberi illuminates early eukaryotic versatility.</title>
        <authorList>
            <person name="Fritz-Laylin L.K."/>
            <person name="Prochnik S.E."/>
            <person name="Ginger M.L."/>
            <person name="Dacks J.B."/>
            <person name="Carpenter M.L."/>
            <person name="Field M.C."/>
            <person name="Kuo A."/>
            <person name="Paredez A."/>
            <person name="Chapman J."/>
            <person name="Pham J."/>
            <person name="Shu S."/>
            <person name="Neupane R."/>
            <person name="Cipriano M."/>
            <person name="Mancuso J."/>
            <person name="Tu H."/>
            <person name="Salamov A."/>
            <person name="Lindquist E."/>
            <person name="Shapiro H."/>
            <person name="Lucas S."/>
            <person name="Grigoriev I.V."/>
            <person name="Cande W.Z."/>
            <person name="Fulton C."/>
            <person name="Rokhsar D.S."/>
            <person name="Dawson S.C."/>
        </authorList>
    </citation>
    <scope>NUCLEOTIDE SEQUENCE [LARGE SCALE GENOMIC DNA]</scope>
    <source>
        <strain evidence="2 3">NEG-M</strain>
    </source>
</reference>
<feature type="region of interest" description="Disordered" evidence="1">
    <location>
        <begin position="386"/>
        <end position="428"/>
    </location>
</feature>
<dbReference type="KEGG" id="ngr:NAEGRDRAFT_57402"/>
<dbReference type="GeneID" id="8861212"/>
<gene>
    <name evidence="2" type="ORF">NAEGRDRAFT_57402</name>
</gene>
<feature type="compositionally biased region" description="Low complexity" evidence="1">
    <location>
        <begin position="323"/>
        <end position="341"/>
    </location>
</feature>
<feature type="compositionally biased region" description="Low complexity" evidence="1">
    <location>
        <begin position="58"/>
        <end position="74"/>
    </location>
</feature>
<dbReference type="RefSeq" id="XP_002679779.1">
    <property type="nucleotide sequence ID" value="XM_002679733.1"/>
</dbReference>
<feature type="compositionally biased region" description="Low complexity" evidence="1">
    <location>
        <begin position="231"/>
        <end position="241"/>
    </location>
</feature>
<feature type="compositionally biased region" description="Basic residues" evidence="1">
    <location>
        <begin position="407"/>
        <end position="420"/>
    </location>
</feature>
<feature type="compositionally biased region" description="Low complexity" evidence="1">
    <location>
        <begin position="177"/>
        <end position="205"/>
    </location>
</feature>
<evidence type="ECO:0000256" key="1">
    <source>
        <dbReference type="SAM" id="MobiDB-lite"/>
    </source>
</evidence>
<evidence type="ECO:0000313" key="3">
    <source>
        <dbReference type="Proteomes" id="UP000006671"/>
    </source>
</evidence>
<organism evidence="3">
    <name type="scientific">Naegleria gruberi</name>
    <name type="common">Amoeba</name>
    <dbReference type="NCBI Taxonomy" id="5762"/>
    <lineage>
        <taxon>Eukaryota</taxon>
        <taxon>Discoba</taxon>
        <taxon>Heterolobosea</taxon>
        <taxon>Tetramitia</taxon>
        <taxon>Eutetramitia</taxon>
        <taxon>Vahlkampfiidae</taxon>
        <taxon>Naegleria</taxon>
    </lineage>
</organism>
<feature type="compositionally biased region" description="Polar residues" evidence="1">
    <location>
        <begin position="206"/>
        <end position="230"/>
    </location>
</feature>
<dbReference type="InParanoid" id="D2V7P0"/>
<protein>
    <submittedName>
        <fullName evidence="2">Uncharacterized protein</fullName>
    </submittedName>
</protein>
<evidence type="ECO:0000313" key="2">
    <source>
        <dbReference type="EMBL" id="EFC47035.1"/>
    </source>
</evidence>
<dbReference type="Proteomes" id="UP000006671">
    <property type="component" value="Unassembled WGS sequence"/>
</dbReference>
<accession>D2V7P0</accession>
<proteinExistence type="predicted"/>
<dbReference type="EMBL" id="GG738856">
    <property type="protein sequence ID" value="EFC47035.1"/>
    <property type="molecule type" value="Genomic_DNA"/>
</dbReference>
<feature type="compositionally biased region" description="Low complexity" evidence="1">
    <location>
        <begin position="395"/>
        <end position="406"/>
    </location>
</feature>
<feature type="region of interest" description="Disordered" evidence="1">
    <location>
        <begin position="318"/>
        <end position="341"/>
    </location>
</feature>
<feature type="region of interest" description="Disordered" evidence="1">
    <location>
        <begin position="177"/>
        <end position="285"/>
    </location>
</feature>
<dbReference type="VEuPathDB" id="AmoebaDB:NAEGRDRAFT_57402"/>
<dbReference type="AlphaFoldDB" id="D2V7P0"/>
<feature type="compositionally biased region" description="Low complexity" evidence="1">
    <location>
        <begin position="8"/>
        <end position="49"/>
    </location>
</feature>
<name>D2V7P0_NAEGR</name>